<dbReference type="SUPFAM" id="SSF48576">
    <property type="entry name" value="Terpenoid synthases"/>
    <property type="match status" value="1"/>
</dbReference>
<dbReference type="Proteomes" id="UP000183812">
    <property type="component" value="Unassembled WGS sequence"/>
</dbReference>
<dbReference type="InterPro" id="IPR002060">
    <property type="entry name" value="Squ/phyt_synthse"/>
</dbReference>
<accession>A0A1G7HCH8</accession>
<protein>
    <submittedName>
        <fullName evidence="1">Phytoene/squalene synthetase</fullName>
    </submittedName>
</protein>
<name>A0A1G7HCH8_RHOCA</name>
<dbReference type="Gene3D" id="1.10.600.10">
    <property type="entry name" value="Farnesyl Diphosphate Synthase"/>
    <property type="match status" value="1"/>
</dbReference>
<dbReference type="AlphaFoldDB" id="A0A1G7HCH8"/>
<dbReference type="OrthoDB" id="9814909at2"/>
<organism evidence="1 2">
    <name type="scientific">Rhodobacter capsulatus</name>
    <name type="common">Rhodopseudomonas capsulata</name>
    <dbReference type="NCBI Taxonomy" id="1061"/>
    <lineage>
        <taxon>Bacteria</taxon>
        <taxon>Pseudomonadati</taxon>
        <taxon>Pseudomonadota</taxon>
        <taxon>Alphaproteobacteria</taxon>
        <taxon>Rhodobacterales</taxon>
        <taxon>Rhodobacter group</taxon>
        <taxon>Rhodobacter</taxon>
    </lineage>
</organism>
<sequence>MSDPVALCAERLAAGDPDRFAAVMACPVSDRPALFALYAANLAIAQAPWASAEPLVAEMRLQWWIDALEALAAQGRPVPQEIGPALQALPEAALRGLITVAEARRVDCHGEAFADAARLWDYLDATSGALAAAAGACLGAGSEAALHAHGTAAGLANWLIALPELTARGRLTLAGATPDTLALLALDGAARLLAAQAALRTAPAAARLAALSGWQAAAVLHRAAGAPERIAAGALRGSEFSRRLGLLRARLAV</sequence>
<dbReference type="EMBL" id="FNAY01000005">
    <property type="protein sequence ID" value="SDE98115.1"/>
    <property type="molecule type" value="Genomic_DNA"/>
</dbReference>
<proteinExistence type="predicted"/>
<dbReference type="InterPro" id="IPR008949">
    <property type="entry name" value="Isoprenoid_synthase_dom_sf"/>
</dbReference>
<evidence type="ECO:0000313" key="1">
    <source>
        <dbReference type="EMBL" id="SDE98115.1"/>
    </source>
</evidence>
<reference evidence="1 2" key="1">
    <citation type="submission" date="2016-10" db="EMBL/GenBank/DDBJ databases">
        <authorList>
            <person name="de Groot N.N."/>
        </authorList>
    </citation>
    <scope>NUCLEOTIDE SEQUENCE [LARGE SCALE GENOMIC DNA]</scope>
    <source>
        <strain evidence="2">DSM 938 / 37b4</strain>
    </source>
</reference>
<dbReference type="RefSeq" id="WP_074553350.1">
    <property type="nucleotide sequence ID" value="NZ_CP119563.1"/>
</dbReference>
<evidence type="ECO:0000313" key="2">
    <source>
        <dbReference type="Proteomes" id="UP000183812"/>
    </source>
</evidence>
<dbReference type="Pfam" id="PF00494">
    <property type="entry name" value="SQS_PSY"/>
    <property type="match status" value="1"/>
</dbReference>
<gene>
    <name evidence="1" type="ORF">SAMN04244550_01486</name>
</gene>